<protein>
    <recommendedName>
        <fullName evidence="5">Laminin N-terminal domain-containing protein</fullName>
    </recommendedName>
</protein>
<keyword evidence="1" id="KW-1015">Disulfide bond</keyword>
<keyword evidence="4" id="KW-1133">Transmembrane helix</keyword>
<feature type="domain" description="Laminin N-terminal" evidence="5">
    <location>
        <begin position="289"/>
        <end position="389"/>
    </location>
</feature>
<feature type="region of interest" description="Disordered" evidence="3">
    <location>
        <begin position="195"/>
        <end position="266"/>
    </location>
</feature>
<feature type="region of interest" description="Disordered" evidence="3">
    <location>
        <begin position="121"/>
        <end position="142"/>
    </location>
</feature>
<organism evidence="6 7">
    <name type="scientific">Stomoxys calcitrans</name>
    <name type="common">Stable fly</name>
    <name type="synonym">Conops calcitrans</name>
    <dbReference type="NCBI Taxonomy" id="35570"/>
    <lineage>
        <taxon>Eukaryota</taxon>
        <taxon>Metazoa</taxon>
        <taxon>Ecdysozoa</taxon>
        <taxon>Arthropoda</taxon>
        <taxon>Hexapoda</taxon>
        <taxon>Insecta</taxon>
        <taxon>Pterygota</taxon>
        <taxon>Neoptera</taxon>
        <taxon>Endopterygota</taxon>
        <taxon>Diptera</taxon>
        <taxon>Brachycera</taxon>
        <taxon>Muscomorpha</taxon>
        <taxon>Muscoidea</taxon>
        <taxon>Muscidae</taxon>
        <taxon>Stomoxys</taxon>
    </lineage>
</organism>
<keyword evidence="4" id="KW-0472">Membrane</keyword>
<dbReference type="Gene3D" id="2.60.120.260">
    <property type="entry name" value="Galactose-binding domain-like"/>
    <property type="match status" value="1"/>
</dbReference>
<proteinExistence type="predicted"/>
<dbReference type="Proteomes" id="UP000095300">
    <property type="component" value="Unassembled WGS sequence"/>
</dbReference>
<evidence type="ECO:0000313" key="7">
    <source>
        <dbReference type="Proteomes" id="UP000095300"/>
    </source>
</evidence>
<evidence type="ECO:0000256" key="2">
    <source>
        <dbReference type="ARBA" id="ARBA00023292"/>
    </source>
</evidence>
<sequence length="389" mass="43331">MHHHIVYSGPLRRHKHPLTMTFQTPFNLRVILISLVLIVMGLATTVHTKDLMHHRLRQHNHKKHERRGEATAMAAAEDLLQTQAKSSKRLQFSNVSKGYEDFETSAATWTGAKISTAISSSAEHLKQDQHHHRQHHQQQLLSSSLSTAYHAINHAPSYTTTRHKTKSGLLIESNVELDTEQEAEVHQAASVAAPYTEMDLPQTSSASSLSKPSKQERKRNRQNHQHQRKRNGRHHNHNNGGGGGADGSGGNGAAGSSVGSNNGQRQKLQRNALRLLNRDSDSHMQGVKAGGGLFPQLFNVATRASITVNATCGQSGREEYCKLVDAYPHKKWATQCGICNAHSSDVAKHRPIESVISHTNMHDQWWQSPTLQYGRNFEYVTITMDLKQA</sequence>
<evidence type="ECO:0000256" key="4">
    <source>
        <dbReference type="SAM" id="Phobius"/>
    </source>
</evidence>
<dbReference type="VEuPathDB" id="VectorBase:SCAU015964"/>
<dbReference type="InterPro" id="IPR008211">
    <property type="entry name" value="Laminin_N"/>
</dbReference>
<gene>
    <name evidence="6" type="primary">106092356</name>
</gene>
<dbReference type="STRING" id="35570.A0A1I8QD10"/>
<feature type="compositionally biased region" description="Gly residues" evidence="3">
    <location>
        <begin position="239"/>
        <end position="253"/>
    </location>
</feature>
<feature type="compositionally biased region" description="Basic residues" evidence="3">
    <location>
        <begin position="216"/>
        <end position="237"/>
    </location>
</feature>
<keyword evidence="4" id="KW-0812">Transmembrane</keyword>
<evidence type="ECO:0000259" key="5">
    <source>
        <dbReference type="PROSITE" id="PS51117"/>
    </source>
</evidence>
<feature type="compositionally biased region" description="Low complexity" evidence="3">
    <location>
        <begin position="200"/>
        <end position="212"/>
    </location>
</feature>
<reference evidence="6" key="1">
    <citation type="submission" date="2020-05" db="UniProtKB">
        <authorList>
            <consortium name="EnsemblMetazoa"/>
        </authorList>
    </citation>
    <scope>IDENTIFICATION</scope>
    <source>
        <strain evidence="6">USDA</strain>
    </source>
</reference>
<name>A0A1I8QD10_STOCA</name>
<accession>A0A1I8QD10</accession>
<evidence type="ECO:0000313" key="6">
    <source>
        <dbReference type="EnsemblMetazoa" id="SCAU015964-PA"/>
    </source>
</evidence>
<dbReference type="PROSITE" id="PS51117">
    <property type="entry name" value="LAMININ_NTER"/>
    <property type="match status" value="1"/>
</dbReference>
<evidence type="ECO:0000256" key="1">
    <source>
        <dbReference type="ARBA" id="ARBA00023157"/>
    </source>
</evidence>
<evidence type="ECO:0000256" key="3">
    <source>
        <dbReference type="SAM" id="MobiDB-lite"/>
    </source>
</evidence>
<feature type="compositionally biased region" description="Low complexity" evidence="3">
    <location>
        <begin position="254"/>
        <end position="264"/>
    </location>
</feature>
<keyword evidence="2" id="KW-0424">Laminin EGF-like domain</keyword>
<dbReference type="Pfam" id="PF00055">
    <property type="entry name" value="Laminin_N"/>
    <property type="match status" value="1"/>
</dbReference>
<dbReference type="EnsemblMetazoa" id="SCAU015964-RA">
    <property type="protein sequence ID" value="SCAU015964-PA"/>
    <property type="gene ID" value="SCAU015964"/>
</dbReference>
<dbReference type="OrthoDB" id="8545473at2759"/>
<feature type="transmembrane region" description="Helical" evidence="4">
    <location>
        <begin position="26"/>
        <end position="47"/>
    </location>
</feature>
<dbReference type="AlphaFoldDB" id="A0A1I8QD10"/>
<keyword evidence="7" id="KW-1185">Reference proteome</keyword>